<reference evidence="2 3" key="1">
    <citation type="submission" date="2019-03" db="EMBL/GenBank/DDBJ databases">
        <title>Genomic Encyclopedia of Type Strains, Phase IV (KMG-IV): sequencing the most valuable type-strain genomes for metagenomic binning, comparative biology and taxonomic classification.</title>
        <authorList>
            <person name="Goeker M."/>
        </authorList>
    </citation>
    <scope>NUCLEOTIDE SEQUENCE [LARGE SCALE GENOMIC DNA]</scope>
    <source>
        <strain evidence="2 3">DSM 9035</strain>
    </source>
</reference>
<feature type="domain" description="HepT-like" evidence="1">
    <location>
        <begin position="49"/>
        <end position="155"/>
    </location>
</feature>
<evidence type="ECO:0000313" key="2">
    <source>
        <dbReference type="EMBL" id="TCT05634.1"/>
    </source>
</evidence>
<dbReference type="RefSeq" id="WP_132030971.1">
    <property type="nucleotide sequence ID" value="NZ_SMAI01000004.1"/>
</dbReference>
<dbReference type="AlphaFoldDB" id="A0A4R3LY68"/>
<keyword evidence="3" id="KW-1185">Reference proteome</keyword>
<evidence type="ECO:0000259" key="1">
    <source>
        <dbReference type="Pfam" id="PF20797"/>
    </source>
</evidence>
<sequence length="160" mass="18389">MRGIFVDIENELIDIAHEVEMLARGTEIYINQEEKAEPALAWLLVQGLASGVEKVYTGCERVMSMIARGIDNAKIETEDGWHISLLKRMAHPFPEIRPAVIEQDTYRALDRLRAFRHRQRNVYGLGLDADIVLERALETTHVFGRFRDDLEAFLRRQPSG</sequence>
<name>A0A4R3LY68_9HYPH</name>
<dbReference type="Pfam" id="PF20797">
    <property type="entry name" value="HepT-like_2"/>
    <property type="match status" value="1"/>
</dbReference>
<organism evidence="2 3">
    <name type="scientific">Aquabacter spiritensis</name>
    <dbReference type="NCBI Taxonomy" id="933073"/>
    <lineage>
        <taxon>Bacteria</taxon>
        <taxon>Pseudomonadati</taxon>
        <taxon>Pseudomonadota</taxon>
        <taxon>Alphaproteobacteria</taxon>
        <taxon>Hyphomicrobiales</taxon>
        <taxon>Xanthobacteraceae</taxon>
        <taxon>Aquabacter</taxon>
    </lineage>
</organism>
<dbReference type="Proteomes" id="UP000294664">
    <property type="component" value="Unassembled WGS sequence"/>
</dbReference>
<dbReference type="EMBL" id="SMAI01000004">
    <property type="protein sequence ID" value="TCT05634.1"/>
    <property type="molecule type" value="Genomic_DNA"/>
</dbReference>
<proteinExistence type="predicted"/>
<protein>
    <recommendedName>
        <fullName evidence="1">HepT-like domain-containing protein</fullName>
    </recommendedName>
</protein>
<accession>A0A4R3LY68</accession>
<comment type="caution">
    <text evidence="2">The sequence shown here is derived from an EMBL/GenBank/DDBJ whole genome shotgun (WGS) entry which is preliminary data.</text>
</comment>
<gene>
    <name evidence="2" type="ORF">EDC64_104191</name>
</gene>
<dbReference type="InterPro" id="IPR048769">
    <property type="entry name" value="HepT-like_dom"/>
</dbReference>
<dbReference type="OrthoDB" id="9792853at2"/>
<evidence type="ECO:0000313" key="3">
    <source>
        <dbReference type="Proteomes" id="UP000294664"/>
    </source>
</evidence>